<reference evidence="1" key="1">
    <citation type="journal article" date="2014" name="Front. Microbiol.">
        <title>High frequency of phylogenetically diverse reductive dehalogenase-homologous genes in deep subseafloor sedimentary metagenomes.</title>
        <authorList>
            <person name="Kawai M."/>
            <person name="Futagami T."/>
            <person name="Toyoda A."/>
            <person name="Takaki Y."/>
            <person name="Nishi S."/>
            <person name="Hori S."/>
            <person name="Arai W."/>
            <person name="Tsubouchi T."/>
            <person name="Morono Y."/>
            <person name="Uchiyama I."/>
            <person name="Ito T."/>
            <person name="Fujiyama A."/>
            <person name="Inagaki F."/>
            <person name="Takami H."/>
        </authorList>
    </citation>
    <scope>NUCLEOTIDE SEQUENCE</scope>
    <source>
        <strain evidence="1">Expedition CK06-06</strain>
    </source>
</reference>
<protein>
    <submittedName>
        <fullName evidence="1">Uncharacterized protein</fullName>
    </submittedName>
</protein>
<evidence type="ECO:0000313" key="1">
    <source>
        <dbReference type="EMBL" id="GAG17143.1"/>
    </source>
</evidence>
<sequence>MGTETTDRGSPETPVIFPAIPWLKNGTIYDVFLESCLSHLKAQKCDNAKILSPVLSSTVTDEEFAKTKQMTLITPKLNELVEKFREAEEATHILFLNADAE</sequence>
<proteinExistence type="predicted"/>
<accession>X0VXI1</accession>
<organism evidence="1">
    <name type="scientific">marine sediment metagenome</name>
    <dbReference type="NCBI Taxonomy" id="412755"/>
    <lineage>
        <taxon>unclassified sequences</taxon>
        <taxon>metagenomes</taxon>
        <taxon>ecological metagenomes</taxon>
    </lineage>
</organism>
<dbReference type="EMBL" id="BARS01036629">
    <property type="protein sequence ID" value="GAG17143.1"/>
    <property type="molecule type" value="Genomic_DNA"/>
</dbReference>
<feature type="non-terminal residue" evidence="1">
    <location>
        <position position="101"/>
    </location>
</feature>
<name>X0VXI1_9ZZZZ</name>
<gene>
    <name evidence="1" type="ORF">S01H1_56275</name>
</gene>
<dbReference type="AlphaFoldDB" id="X0VXI1"/>
<comment type="caution">
    <text evidence="1">The sequence shown here is derived from an EMBL/GenBank/DDBJ whole genome shotgun (WGS) entry which is preliminary data.</text>
</comment>